<dbReference type="Pfam" id="PF00132">
    <property type="entry name" value="Hexapep"/>
    <property type="match status" value="1"/>
</dbReference>
<proteinExistence type="inferred from homology"/>
<evidence type="ECO:0000313" key="10">
    <source>
        <dbReference type="Proteomes" id="UP000030428"/>
    </source>
</evidence>
<keyword evidence="3 7" id="KW-0808">Transferase</keyword>
<sequence length="350" mass="36986">MKLSISLAELATQIGAELEGYPDLPIVGIASLSLARPQEVSFFSNGAKYREELANTHAAAVIIASKNRRYCKVPMLVMDNPYLGYARAATLFNPPRPKKPGIHPSAWVSPDAFLDASVSVGPQAVIEARAKIARNVSIGPGCVIDNGVEIGDNCQLMANVTLCAGTRLGQGVIIHPGSVIGSDGFGNANDAGKWVKVPQLGGVLIGDDVEIGANTTIDKGALEDTVIGNGVRLDNQIQIGHNVQIGTHTAIAGCVGIAGSTRIGRYCMIGGGVGIAGHLELVDNVHVTGGSIVLQSIREPGIYSSGTAIEPNRHWHRNYHRFKQLDEMARRLQNLENAMSKINLGLLSGH</sequence>
<dbReference type="InterPro" id="IPR007691">
    <property type="entry name" value="LpxD"/>
</dbReference>
<dbReference type="HAMAP" id="MF_00523">
    <property type="entry name" value="LpxD"/>
    <property type="match status" value="1"/>
</dbReference>
<dbReference type="Proteomes" id="UP000030428">
    <property type="component" value="Unassembled WGS sequence"/>
</dbReference>
<dbReference type="PROSITE" id="PS00101">
    <property type="entry name" value="HEXAPEP_TRANSFERASES"/>
    <property type="match status" value="1"/>
</dbReference>
<dbReference type="CDD" id="cd03352">
    <property type="entry name" value="LbH_LpxD"/>
    <property type="match status" value="1"/>
</dbReference>
<dbReference type="Gene3D" id="3.40.1390.10">
    <property type="entry name" value="MurE/MurF, N-terminal domain"/>
    <property type="match status" value="1"/>
</dbReference>
<organism evidence="9 10">
    <name type="scientific">Candidatus Thiomargarita nelsonii</name>
    <dbReference type="NCBI Taxonomy" id="1003181"/>
    <lineage>
        <taxon>Bacteria</taxon>
        <taxon>Pseudomonadati</taxon>
        <taxon>Pseudomonadota</taxon>
        <taxon>Gammaproteobacteria</taxon>
        <taxon>Thiotrichales</taxon>
        <taxon>Thiotrichaceae</taxon>
        <taxon>Thiomargarita</taxon>
    </lineage>
</organism>
<dbReference type="Gene3D" id="2.160.10.10">
    <property type="entry name" value="Hexapeptide repeat proteins"/>
    <property type="match status" value="1"/>
</dbReference>
<dbReference type="PANTHER" id="PTHR43378:SF2">
    <property type="entry name" value="UDP-3-O-ACYLGLUCOSAMINE N-ACYLTRANSFERASE 1, MITOCHONDRIAL-RELATED"/>
    <property type="match status" value="1"/>
</dbReference>
<dbReference type="InterPro" id="IPR020573">
    <property type="entry name" value="UDP_GlcNAc_AcTrfase_non-rep"/>
</dbReference>
<evidence type="ECO:0000256" key="5">
    <source>
        <dbReference type="ARBA" id="ARBA00023098"/>
    </source>
</evidence>
<keyword evidence="1 7" id="KW-0444">Lipid biosynthesis</keyword>
<dbReference type="GO" id="GO:0009245">
    <property type="term" value="P:lipid A biosynthetic process"/>
    <property type="evidence" value="ECO:0007669"/>
    <property type="project" value="UniProtKB-UniRule"/>
</dbReference>
<evidence type="ECO:0000256" key="2">
    <source>
        <dbReference type="ARBA" id="ARBA00022556"/>
    </source>
</evidence>
<keyword evidence="5 7" id="KW-0443">Lipid metabolism</keyword>
<dbReference type="InterPro" id="IPR011004">
    <property type="entry name" value="Trimer_LpxA-like_sf"/>
</dbReference>
<dbReference type="PANTHER" id="PTHR43378">
    <property type="entry name" value="UDP-3-O-ACYLGLUCOSAMINE N-ACYLTRANSFERASE"/>
    <property type="match status" value="1"/>
</dbReference>
<feature type="active site" description="Proton acceptor" evidence="7">
    <location>
        <position position="241"/>
    </location>
</feature>
<keyword evidence="6 7" id="KW-0012">Acyltransferase</keyword>
<dbReference type="Gene3D" id="1.20.5.170">
    <property type="match status" value="1"/>
</dbReference>
<comment type="pathway">
    <text evidence="7">Bacterial outer membrane biogenesis; LPS lipid A biosynthesis.</text>
</comment>
<dbReference type="EMBL" id="JSZA02000100">
    <property type="protein sequence ID" value="KHD09502.1"/>
    <property type="molecule type" value="Genomic_DNA"/>
</dbReference>
<keyword evidence="4 7" id="KW-0677">Repeat</keyword>
<comment type="function">
    <text evidence="7">Catalyzes the N-acylation of UDP-3-O-acylglucosamine using 3-hydroxyacyl-ACP as the acyl donor. Is involved in the biosynthesis of lipid A, a phosphorylated glycolipid that anchors the lipopolysaccharide to the outer membrane of the cell.</text>
</comment>
<comment type="subunit">
    <text evidence="7">Homotrimer.</text>
</comment>
<evidence type="ECO:0000256" key="7">
    <source>
        <dbReference type="HAMAP-Rule" id="MF_00523"/>
    </source>
</evidence>
<keyword evidence="2 7" id="KW-0441">Lipid A biosynthesis</keyword>
<name>A0A0A6P2L1_9GAMM</name>
<comment type="similarity">
    <text evidence="7">Belongs to the transferase hexapeptide repeat family. LpxD subfamily.</text>
</comment>
<reference evidence="9 10" key="1">
    <citation type="journal article" date="2016" name="Front. Microbiol.">
        <title>Single-Cell (Meta-)Genomics of a Dimorphic Candidatus Thiomargarita nelsonii Reveals Genomic Plasticity.</title>
        <authorList>
            <person name="Flood B.E."/>
            <person name="Fliss P."/>
            <person name="Jones D.S."/>
            <person name="Dick G.J."/>
            <person name="Jain S."/>
            <person name="Kaster A.K."/>
            <person name="Winkel M."/>
            <person name="Mussmann M."/>
            <person name="Bailey J."/>
        </authorList>
    </citation>
    <scope>NUCLEOTIDE SEQUENCE [LARGE SCALE GENOMIC DNA]</scope>
    <source>
        <strain evidence="9">Hydrate Ridge</strain>
    </source>
</reference>
<comment type="caution">
    <text evidence="9">The sequence shown here is derived from an EMBL/GenBank/DDBJ whole genome shotgun (WGS) entry which is preliminary data.</text>
</comment>
<evidence type="ECO:0000256" key="1">
    <source>
        <dbReference type="ARBA" id="ARBA00022516"/>
    </source>
</evidence>
<dbReference type="InterPro" id="IPR001451">
    <property type="entry name" value="Hexapep"/>
</dbReference>
<dbReference type="SUPFAM" id="SSF51161">
    <property type="entry name" value="Trimeric LpxA-like enzymes"/>
    <property type="match status" value="1"/>
</dbReference>
<feature type="domain" description="UDP-3-O-[3-hydroxymyristoyl] glucosamine N-acyltransferase non-repeat region" evidence="8">
    <location>
        <begin position="23"/>
        <end position="91"/>
    </location>
</feature>
<gene>
    <name evidence="7" type="primary">lpxD</name>
    <name evidence="9" type="ORF">PN36_21965</name>
</gene>
<dbReference type="GO" id="GO:0016020">
    <property type="term" value="C:membrane"/>
    <property type="evidence" value="ECO:0007669"/>
    <property type="project" value="GOC"/>
</dbReference>
<evidence type="ECO:0000259" key="8">
    <source>
        <dbReference type="Pfam" id="PF04613"/>
    </source>
</evidence>
<dbReference type="GO" id="GO:0016410">
    <property type="term" value="F:N-acyltransferase activity"/>
    <property type="evidence" value="ECO:0007669"/>
    <property type="project" value="InterPro"/>
</dbReference>
<keyword evidence="10" id="KW-1185">Reference proteome</keyword>
<dbReference type="UniPathway" id="UPA00973"/>
<accession>A0A0A6P2L1</accession>
<dbReference type="InterPro" id="IPR018357">
    <property type="entry name" value="Hexapep_transf_CS"/>
</dbReference>
<evidence type="ECO:0000256" key="3">
    <source>
        <dbReference type="ARBA" id="ARBA00022679"/>
    </source>
</evidence>
<dbReference type="NCBIfam" id="NF002060">
    <property type="entry name" value="PRK00892.1"/>
    <property type="match status" value="1"/>
</dbReference>
<dbReference type="NCBIfam" id="TIGR01853">
    <property type="entry name" value="lipid_A_lpxD"/>
    <property type="match status" value="1"/>
</dbReference>
<comment type="catalytic activity">
    <reaction evidence="7">
        <text>a UDP-3-O-[(3R)-3-hydroxyacyl]-alpha-D-glucosamine + a (3R)-hydroxyacyl-[ACP] = a UDP-2-N,3-O-bis[(3R)-3-hydroxyacyl]-alpha-D-glucosamine + holo-[ACP] + H(+)</text>
        <dbReference type="Rhea" id="RHEA:53836"/>
        <dbReference type="Rhea" id="RHEA-COMP:9685"/>
        <dbReference type="Rhea" id="RHEA-COMP:9945"/>
        <dbReference type="ChEBI" id="CHEBI:15378"/>
        <dbReference type="ChEBI" id="CHEBI:64479"/>
        <dbReference type="ChEBI" id="CHEBI:78827"/>
        <dbReference type="ChEBI" id="CHEBI:137740"/>
        <dbReference type="ChEBI" id="CHEBI:137748"/>
        <dbReference type="EC" id="2.3.1.191"/>
    </reaction>
</comment>
<protein>
    <recommendedName>
        <fullName evidence="7">UDP-3-O-acylglucosamine N-acyltransferase</fullName>
        <ecNumber evidence="7">2.3.1.191</ecNumber>
    </recommendedName>
</protein>
<dbReference type="Pfam" id="PF04613">
    <property type="entry name" value="LpxD"/>
    <property type="match status" value="1"/>
</dbReference>
<evidence type="ECO:0000313" key="9">
    <source>
        <dbReference type="EMBL" id="KHD09502.1"/>
    </source>
</evidence>
<dbReference type="EC" id="2.3.1.191" evidence="7"/>
<evidence type="ECO:0000256" key="6">
    <source>
        <dbReference type="ARBA" id="ARBA00023315"/>
    </source>
</evidence>
<dbReference type="GO" id="GO:0103118">
    <property type="term" value="F:UDP-3-O-[(3R)-3-hydroxyacyl]-glucosamine N-acyltransferase activity"/>
    <property type="evidence" value="ECO:0007669"/>
    <property type="project" value="UniProtKB-EC"/>
</dbReference>
<evidence type="ECO:0000256" key="4">
    <source>
        <dbReference type="ARBA" id="ARBA00022737"/>
    </source>
</evidence>
<dbReference type="AlphaFoldDB" id="A0A0A6P2L1"/>